<reference evidence="3" key="1">
    <citation type="journal article" date="2014" name="Int. J. Syst. Evol. Microbiol.">
        <title>Complete genome sequence of Corynebacterium casei LMG S-19264T (=DSM 44701T), isolated from a smear-ripened cheese.</title>
        <authorList>
            <consortium name="US DOE Joint Genome Institute (JGI-PGF)"/>
            <person name="Walter F."/>
            <person name="Albersmeier A."/>
            <person name="Kalinowski J."/>
            <person name="Ruckert C."/>
        </authorList>
    </citation>
    <scope>NUCLEOTIDE SEQUENCE</scope>
    <source>
        <strain evidence="3">VKM B-2748</strain>
    </source>
</reference>
<evidence type="ECO:0000313" key="3">
    <source>
        <dbReference type="EMBL" id="GLK79607.1"/>
    </source>
</evidence>
<sequence>MSAPAAHMAEPAPQDVWETLSQDERDAAYNNVAAVANSAAWAAERDELAADWRSRHGAKLDLAYGPKPRNRIDLYPSADRDAPCLVFIHGGYWQKNSREVFAHYAEGAVAAGWSVAMPSHTLAPDASLTEIVAELGEALDWLAREGRQHGLNGPFVLAGWSAGGHLTTMLLGHSSVRAGLAISGVYALGPIRDTFLNAALNLTDREVETLSPLSLPVVNKPLAIAYGTAEVPALVRDAQALHAKRTAEGAAGPLIPIAGADHFSILEELRSPDGALTQAALAILAVAKARSEAA</sequence>
<evidence type="ECO:0000256" key="1">
    <source>
        <dbReference type="ARBA" id="ARBA00022801"/>
    </source>
</evidence>
<dbReference type="Proteomes" id="UP001143309">
    <property type="component" value="Unassembled WGS sequence"/>
</dbReference>
<organism evidence="3 4">
    <name type="scientific">Methylopila turkensis</name>
    <dbReference type="NCBI Taxonomy" id="1437816"/>
    <lineage>
        <taxon>Bacteria</taxon>
        <taxon>Pseudomonadati</taxon>
        <taxon>Pseudomonadota</taxon>
        <taxon>Alphaproteobacteria</taxon>
        <taxon>Hyphomicrobiales</taxon>
        <taxon>Methylopilaceae</taxon>
        <taxon>Methylopila</taxon>
    </lineage>
</organism>
<dbReference type="EMBL" id="BSFL01000002">
    <property type="protein sequence ID" value="GLK79607.1"/>
    <property type="molecule type" value="Genomic_DNA"/>
</dbReference>
<evidence type="ECO:0000259" key="2">
    <source>
        <dbReference type="Pfam" id="PF20434"/>
    </source>
</evidence>
<dbReference type="InterPro" id="IPR050300">
    <property type="entry name" value="GDXG_lipolytic_enzyme"/>
</dbReference>
<keyword evidence="4" id="KW-1185">Reference proteome</keyword>
<dbReference type="InterPro" id="IPR029058">
    <property type="entry name" value="AB_hydrolase_fold"/>
</dbReference>
<protein>
    <submittedName>
        <fullName evidence="3">Esterase</fullName>
    </submittedName>
</protein>
<dbReference type="GO" id="GO:0016787">
    <property type="term" value="F:hydrolase activity"/>
    <property type="evidence" value="ECO:0007669"/>
    <property type="project" value="UniProtKB-KW"/>
</dbReference>
<name>A0A9W6JLY0_9HYPH</name>
<reference evidence="3" key="2">
    <citation type="submission" date="2023-01" db="EMBL/GenBank/DDBJ databases">
        <authorList>
            <person name="Sun Q."/>
            <person name="Evtushenko L."/>
        </authorList>
    </citation>
    <scope>NUCLEOTIDE SEQUENCE</scope>
    <source>
        <strain evidence="3">VKM B-2748</strain>
    </source>
</reference>
<accession>A0A9W6JLY0</accession>
<dbReference type="PANTHER" id="PTHR48081">
    <property type="entry name" value="AB HYDROLASE SUPERFAMILY PROTEIN C4A8.06C"/>
    <property type="match status" value="1"/>
</dbReference>
<dbReference type="Gene3D" id="3.40.50.1820">
    <property type="entry name" value="alpha/beta hydrolase"/>
    <property type="match status" value="1"/>
</dbReference>
<dbReference type="PANTHER" id="PTHR48081:SF33">
    <property type="entry name" value="KYNURENINE FORMAMIDASE"/>
    <property type="match status" value="1"/>
</dbReference>
<dbReference type="InterPro" id="IPR049492">
    <property type="entry name" value="BD-FAE-like_dom"/>
</dbReference>
<dbReference type="Pfam" id="PF20434">
    <property type="entry name" value="BD-FAE"/>
    <property type="match status" value="1"/>
</dbReference>
<dbReference type="SUPFAM" id="SSF53474">
    <property type="entry name" value="alpha/beta-Hydrolases"/>
    <property type="match status" value="1"/>
</dbReference>
<evidence type="ECO:0000313" key="4">
    <source>
        <dbReference type="Proteomes" id="UP001143309"/>
    </source>
</evidence>
<gene>
    <name evidence="3" type="ORF">GCM10008174_13480</name>
</gene>
<feature type="domain" description="BD-FAE-like" evidence="2">
    <location>
        <begin position="76"/>
        <end position="170"/>
    </location>
</feature>
<dbReference type="AlphaFoldDB" id="A0A9W6JLY0"/>
<keyword evidence="1" id="KW-0378">Hydrolase</keyword>
<comment type="caution">
    <text evidence="3">The sequence shown here is derived from an EMBL/GenBank/DDBJ whole genome shotgun (WGS) entry which is preliminary data.</text>
</comment>
<proteinExistence type="predicted"/>